<sequence length="250" mass="28130">MRLVRPHIENIAKQFWSVTNLDKEPPYDLSGAISLMFPIDIVQLSQLSTDKIKQWLKQRNVQIDTEVNDRPVHGFVIFYRGAGFIFSDGGDDERERRYTIAHEISHFILDYKIPREKIINKLGASISDVIDGIRPPTDEEIVKGIVHGLNVKPFTHLLEKKGDGSFLNSDVYNSENAADELAIELIAPASRVVADILQGNKPSSFGAFSDRCRLVLENRYKLPGLIANDYARLLAYKVTGGPSIMSRMGF</sequence>
<comment type="caution">
    <text evidence="1">The sequence shown here is derived from an EMBL/GenBank/DDBJ whole genome shotgun (WGS) entry which is preliminary data.</text>
</comment>
<protein>
    <recommendedName>
        <fullName evidence="3">ImmA/IrrE family metallo-endopeptidase</fullName>
    </recommendedName>
</protein>
<organism evidence="1 2">
    <name type="scientific">Hufsiella ginkgonis</name>
    <dbReference type="NCBI Taxonomy" id="2695274"/>
    <lineage>
        <taxon>Bacteria</taxon>
        <taxon>Pseudomonadati</taxon>
        <taxon>Bacteroidota</taxon>
        <taxon>Sphingobacteriia</taxon>
        <taxon>Sphingobacteriales</taxon>
        <taxon>Sphingobacteriaceae</taxon>
        <taxon>Hufsiella</taxon>
    </lineage>
</organism>
<dbReference type="Gene3D" id="1.10.10.2910">
    <property type="match status" value="1"/>
</dbReference>
<dbReference type="EMBL" id="WVHS01000001">
    <property type="protein sequence ID" value="MXV14343.1"/>
    <property type="molecule type" value="Genomic_DNA"/>
</dbReference>
<evidence type="ECO:0000313" key="2">
    <source>
        <dbReference type="Proteomes" id="UP000451233"/>
    </source>
</evidence>
<evidence type="ECO:0008006" key="3">
    <source>
        <dbReference type="Google" id="ProtNLM"/>
    </source>
</evidence>
<reference evidence="1 2" key="1">
    <citation type="submission" date="2019-11" db="EMBL/GenBank/DDBJ databases">
        <title>Pedobacter sp. HMF7056 Genome sequencing and assembly.</title>
        <authorList>
            <person name="Kang H."/>
            <person name="Kim H."/>
            <person name="Joh K."/>
        </authorList>
    </citation>
    <scope>NUCLEOTIDE SEQUENCE [LARGE SCALE GENOMIC DNA]</scope>
    <source>
        <strain evidence="1 2">HMF7056</strain>
    </source>
</reference>
<dbReference type="Proteomes" id="UP000451233">
    <property type="component" value="Unassembled WGS sequence"/>
</dbReference>
<accession>A0A7K1XTJ7</accession>
<proteinExistence type="predicted"/>
<gene>
    <name evidence="1" type="ORF">GS398_03455</name>
</gene>
<evidence type="ECO:0000313" key="1">
    <source>
        <dbReference type="EMBL" id="MXV14343.1"/>
    </source>
</evidence>
<name>A0A7K1XTJ7_9SPHI</name>
<dbReference type="AlphaFoldDB" id="A0A7K1XTJ7"/>
<dbReference type="RefSeq" id="WP_160905319.1">
    <property type="nucleotide sequence ID" value="NZ_WVHS01000001.1"/>
</dbReference>
<keyword evidence="2" id="KW-1185">Reference proteome</keyword>